<feature type="region of interest" description="Disordered" evidence="9">
    <location>
        <begin position="131"/>
        <end position="190"/>
    </location>
</feature>
<dbReference type="Pfam" id="PF00447">
    <property type="entry name" value="HSF_DNA-bind"/>
    <property type="match status" value="1"/>
</dbReference>
<feature type="compositionally biased region" description="Basic and acidic residues" evidence="9">
    <location>
        <begin position="693"/>
        <end position="702"/>
    </location>
</feature>
<dbReference type="OrthoDB" id="60033at2759"/>
<feature type="modified residue" description="4-aspartylphosphate" evidence="8">
    <location>
        <position position="566"/>
    </location>
</feature>
<dbReference type="CDD" id="cd17546">
    <property type="entry name" value="REC_hyHK_CKI1_RcsC-like"/>
    <property type="match status" value="1"/>
</dbReference>
<dbReference type="Proteomes" id="UP000187455">
    <property type="component" value="Unassembled WGS sequence"/>
</dbReference>
<sequence>MISESQVEPLEMSSLEEDNEIARILASVPEFVKKLFRILEKDTYKKIIHWSDSGDSFVVIDQSEFSDFVLPRHFKHKNFATFIRQLNKYGFRKVKSRYESKKAGDLVWEFEHPYFQSKSPNMLDKIKRKPIGRTRNTQQSPAHISSNSTIPSKSFKPDKQEPKNQNQSTSFSENPSAEKKSTSPSRPIEEDDLRLQVQNLINENSQVVNYLKQLSEHYQYITNEVGNLKKSIHLQDGCVSQSVSEFPSAVSYNFPKSSKKNFDSEPRLPNSLNPDFQMISNVPFDNLNINEKTPLSDNFCSSTPSPQFKSSASFNDVPNFDTSAKTQNLNPNFNSTPVLNQSDFQSTHNSFENFISLSKLGSISDAKKSKNRTSSHRIDNSGQKNPASNDEISSRIPDGSHVNTNQEDSIADLCKYAGISQFSLFQPNIVSYDVNNSSHPSEPTILPNPTKNSKRQRINDKEDNYRNLKTNLVNFIRTPSEMRPTSNGKGIEFFKFKKRNLNKKNPFVAINWTAPPKVLIVEDGEVDRDLANRLLNIFGCSTDLANDGSAAVTLMNEHQYDIVLMDIFMPNLDGMAATSFIRSFDKETPIISVTSAADDKSRTKYVKEGMTDVLEKPLTKELVYSLLITYCSHLFLTKTSIGITMLSDSSEFGARTANDFNKFPRMREIQLSNSDPKINKTSNSVSMTQSSNKKTELDDQRMPDQQNSNIVSHQNVSIVDISNRKNSVIANESQNFSNAEKNSPFFFNDNNSNYLKHQNGPDFSLVKTPLKSNISSQKAPNGSSVTFSHLNGVNVLEKDYLNSNRAFHSGQPGYLSMNSNNNGFELKSSVDIMNNKKDKNNFQGQDPISNDEYEFISPNVVSKNNISVAPANFLQLPNYSNSNLGMMNERGFPSEKPQIHSSLLSLGDASAFGNANKDSGSVLINEPNQIDPRNSDSGANSIYNNISQQSFSKDQRESQFVALSNNASNSNNFKPEKHQKFANSNSFEVFGNQQYMENESNNPRYGISEFGDRDITSERNININSNHNFNYYNMSVPPNQNIN</sequence>
<comment type="caution">
    <text evidence="11">The sequence shown here is derived from an EMBL/GenBank/DDBJ whole genome shotgun (WGS) entry which is preliminary data.</text>
</comment>
<dbReference type="InterPro" id="IPR011006">
    <property type="entry name" value="CheY-like_superfamily"/>
</dbReference>
<dbReference type="Gene3D" id="3.40.50.2300">
    <property type="match status" value="1"/>
</dbReference>
<proteinExistence type="predicted"/>
<keyword evidence="7" id="KW-0539">Nucleus</keyword>
<dbReference type="InterPro" id="IPR000232">
    <property type="entry name" value="HSF_DNA-bd"/>
</dbReference>
<dbReference type="SUPFAM" id="SSF52172">
    <property type="entry name" value="CheY-like"/>
    <property type="match status" value="1"/>
</dbReference>
<dbReference type="GO" id="GO:0003700">
    <property type="term" value="F:DNA-binding transcription factor activity"/>
    <property type="evidence" value="ECO:0007669"/>
    <property type="project" value="InterPro"/>
</dbReference>
<name>A0A1R0GTY5_9FUNG</name>
<keyword evidence="6" id="KW-0804">Transcription</keyword>
<evidence type="ECO:0000256" key="4">
    <source>
        <dbReference type="ARBA" id="ARBA00023015"/>
    </source>
</evidence>
<dbReference type="SUPFAM" id="SSF46785">
    <property type="entry name" value="Winged helix' DNA-binding domain"/>
    <property type="match status" value="1"/>
</dbReference>
<dbReference type="InterPro" id="IPR001789">
    <property type="entry name" value="Sig_transdc_resp-reg_receiver"/>
</dbReference>
<evidence type="ECO:0000313" key="11">
    <source>
        <dbReference type="EMBL" id="OLY80353.1"/>
    </source>
</evidence>
<dbReference type="PANTHER" id="PTHR45339">
    <property type="entry name" value="HYBRID SIGNAL TRANSDUCTION HISTIDINE KINASE J"/>
    <property type="match status" value="1"/>
</dbReference>
<dbReference type="GO" id="GO:0043565">
    <property type="term" value="F:sequence-specific DNA binding"/>
    <property type="evidence" value="ECO:0007669"/>
    <property type="project" value="InterPro"/>
</dbReference>
<feature type="compositionally biased region" description="Polar residues" evidence="9">
    <location>
        <begin position="926"/>
        <end position="943"/>
    </location>
</feature>
<dbReference type="PRINTS" id="PR00056">
    <property type="entry name" value="HSFDOMAIN"/>
</dbReference>
<dbReference type="EMBL" id="LSSL01003548">
    <property type="protein sequence ID" value="OLY80353.1"/>
    <property type="molecule type" value="Genomic_DNA"/>
</dbReference>
<keyword evidence="4" id="KW-0805">Transcription regulation</keyword>
<evidence type="ECO:0000259" key="10">
    <source>
        <dbReference type="PROSITE" id="PS50110"/>
    </source>
</evidence>
<evidence type="ECO:0000256" key="2">
    <source>
        <dbReference type="ARBA" id="ARBA00022553"/>
    </source>
</evidence>
<dbReference type="InterPro" id="IPR036390">
    <property type="entry name" value="WH_DNA-bd_sf"/>
</dbReference>
<keyword evidence="12" id="KW-1185">Reference proteome</keyword>
<dbReference type="InterPro" id="IPR036388">
    <property type="entry name" value="WH-like_DNA-bd_sf"/>
</dbReference>
<feature type="compositionally biased region" description="Polar residues" evidence="9">
    <location>
        <begin position="436"/>
        <end position="451"/>
    </location>
</feature>
<accession>A0A1R0GTY5</accession>
<dbReference type="PROSITE" id="PS50110">
    <property type="entry name" value="RESPONSE_REGULATORY"/>
    <property type="match status" value="1"/>
</dbReference>
<dbReference type="PANTHER" id="PTHR45339:SF1">
    <property type="entry name" value="HYBRID SIGNAL TRANSDUCTION HISTIDINE KINASE J"/>
    <property type="match status" value="1"/>
</dbReference>
<reference evidence="11 12" key="1">
    <citation type="journal article" date="2016" name="Mol. Biol. Evol.">
        <title>Genome-Wide Survey of Gut Fungi (Harpellales) Reveals the First Horizontally Transferred Ubiquitin Gene from a Mosquito Host.</title>
        <authorList>
            <person name="Wang Y."/>
            <person name="White M.M."/>
            <person name="Kvist S."/>
            <person name="Moncalvo J.M."/>
        </authorList>
    </citation>
    <scope>NUCLEOTIDE SEQUENCE [LARGE SCALE GENOMIC DNA]</scope>
    <source>
        <strain evidence="11 12">ALG-7-W6</strain>
    </source>
</reference>
<feature type="domain" description="Response regulatory" evidence="10">
    <location>
        <begin position="517"/>
        <end position="631"/>
    </location>
</feature>
<dbReference type="SMART" id="SM00448">
    <property type="entry name" value="REC"/>
    <property type="match status" value="1"/>
</dbReference>
<feature type="compositionally biased region" description="Polar residues" evidence="9">
    <location>
        <begin position="163"/>
        <end position="175"/>
    </location>
</feature>
<protein>
    <submittedName>
        <fullName evidence="11">Transcription factor SKN7</fullName>
    </submittedName>
</protein>
<keyword evidence="5" id="KW-0238">DNA-binding</keyword>
<dbReference type="AlphaFoldDB" id="A0A1R0GTY5"/>
<dbReference type="FunFam" id="1.10.10.10:FF:000027">
    <property type="entry name" value="Heat shock transcription factor 1"/>
    <property type="match status" value="1"/>
</dbReference>
<keyword evidence="2 8" id="KW-0597">Phosphoprotein</keyword>
<feature type="region of interest" description="Disordered" evidence="9">
    <location>
        <begin position="436"/>
        <end position="456"/>
    </location>
</feature>
<feature type="region of interest" description="Disordered" evidence="9">
    <location>
        <begin position="310"/>
        <end position="334"/>
    </location>
</feature>
<evidence type="ECO:0000313" key="12">
    <source>
        <dbReference type="Proteomes" id="UP000187455"/>
    </source>
</evidence>
<dbReference type="GO" id="GO:0005634">
    <property type="term" value="C:nucleus"/>
    <property type="evidence" value="ECO:0007669"/>
    <property type="project" value="UniProtKB-SubCell"/>
</dbReference>
<dbReference type="Pfam" id="PF00072">
    <property type="entry name" value="Response_reg"/>
    <property type="match status" value="1"/>
</dbReference>
<evidence type="ECO:0000256" key="8">
    <source>
        <dbReference type="PROSITE-ProRule" id="PRU00169"/>
    </source>
</evidence>
<feature type="compositionally biased region" description="Polar residues" evidence="9">
    <location>
        <begin position="134"/>
        <end position="152"/>
    </location>
</feature>
<feature type="region of interest" description="Disordered" evidence="9">
    <location>
        <begin position="918"/>
        <end position="943"/>
    </location>
</feature>
<evidence type="ECO:0000256" key="7">
    <source>
        <dbReference type="ARBA" id="ARBA00023242"/>
    </source>
</evidence>
<feature type="compositionally biased region" description="Polar residues" evidence="9">
    <location>
        <begin position="380"/>
        <end position="391"/>
    </location>
</feature>
<evidence type="ECO:0000256" key="3">
    <source>
        <dbReference type="ARBA" id="ARBA00023012"/>
    </source>
</evidence>
<feature type="region of interest" description="Disordered" evidence="9">
    <location>
        <begin position="365"/>
        <end position="404"/>
    </location>
</feature>
<feature type="compositionally biased region" description="Polar residues" evidence="9">
    <location>
        <begin position="671"/>
        <end position="692"/>
    </location>
</feature>
<evidence type="ECO:0000256" key="6">
    <source>
        <dbReference type="ARBA" id="ARBA00023163"/>
    </source>
</evidence>
<evidence type="ECO:0000256" key="9">
    <source>
        <dbReference type="SAM" id="MobiDB-lite"/>
    </source>
</evidence>
<dbReference type="GO" id="GO:0000160">
    <property type="term" value="P:phosphorelay signal transduction system"/>
    <property type="evidence" value="ECO:0007669"/>
    <property type="project" value="UniProtKB-KW"/>
</dbReference>
<dbReference type="SMART" id="SM00415">
    <property type="entry name" value="HSF"/>
    <property type="match status" value="1"/>
</dbReference>
<organism evidence="11 12">
    <name type="scientific">Smittium mucronatum</name>
    <dbReference type="NCBI Taxonomy" id="133383"/>
    <lineage>
        <taxon>Eukaryota</taxon>
        <taxon>Fungi</taxon>
        <taxon>Fungi incertae sedis</taxon>
        <taxon>Zoopagomycota</taxon>
        <taxon>Kickxellomycotina</taxon>
        <taxon>Harpellomycetes</taxon>
        <taxon>Harpellales</taxon>
        <taxon>Legeriomycetaceae</taxon>
        <taxon>Smittium</taxon>
    </lineage>
</organism>
<dbReference type="STRING" id="133383.A0A1R0GTY5"/>
<feature type="region of interest" description="Disordered" evidence="9">
    <location>
        <begin position="671"/>
        <end position="705"/>
    </location>
</feature>
<comment type="subcellular location">
    <subcellularLocation>
        <location evidence="1">Nucleus</location>
    </subcellularLocation>
</comment>
<keyword evidence="3" id="KW-0902">Two-component regulatory system</keyword>
<dbReference type="Gene3D" id="1.10.10.10">
    <property type="entry name" value="Winged helix-like DNA-binding domain superfamily/Winged helix DNA-binding domain"/>
    <property type="match status" value="1"/>
</dbReference>
<evidence type="ECO:0000256" key="5">
    <source>
        <dbReference type="ARBA" id="ARBA00023125"/>
    </source>
</evidence>
<gene>
    <name evidence="11" type="ORF">AYI68_g5553</name>
</gene>
<evidence type="ECO:0000256" key="1">
    <source>
        <dbReference type="ARBA" id="ARBA00004123"/>
    </source>
</evidence>